<dbReference type="EMBL" id="MU853795">
    <property type="protein sequence ID" value="KAK3940538.1"/>
    <property type="molecule type" value="Genomic_DNA"/>
</dbReference>
<feature type="compositionally biased region" description="Pro residues" evidence="1">
    <location>
        <begin position="309"/>
        <end position="318"/>
    </location>
</feature>
<proteinExistence type="predicted"/>
<evidence type="ECO:0000313" key="3">
    <source>
        <dbReference type="EMBL" id="KAK3940538.1"/>
    </source>
</evidence>
<feature type="transmembrane region" description="Helical" evidence="2">
    <location>
        <begin position="224"/>
        <end position="249"/>
    </location>
</feature>
<evidence type="ECO:0000256" key="1">
    <source>
        <dbReference type="SAM" id="MobiDB-lite"/>
    </source>
</evidence>
<reference evidence="4" key="1">
    <citation type="journal article" date="2023" name="Mol. Phylogenet. Evol.">
        <title>Genome-scale phylogeny and comparative genomics of the fungal order Sordariales.</title>
        <authorList>
            <person name="Hensen N."/>
            <person name="Bonometti L."/>
            <person name="Westerberg I."/>
            <person name="Brannstrom I.O."/>
            <person name="Guillou S."/>
            <person name="Cros-Aarteil S."/>
            <person name="Calhoun S."/>
            <person name="Haridas S."/>
            <person name="Kuo A."/>
            <person name="Mondo S."/>
            <person name="Pangilinan J."/>
            <person name="Riley R."/>
            <person name="LaButti K."/>
            <person name="Andreopoulos B."/>
            <person name="Lipzen A."/>
            <person name="Chen C."/>
            <person name="Yan M."/>
            <person name="Daum C."/>
            <person name="Ng V."/>
            <person name="Clum A."/>
            <person name="Steindorff A."/>
            <person name="Ohm R.A."/>
            <person name="Martin F."/>
            <person name="Silar P."/>
            <person name="Natvig D.O."/>
            <person name="Lalanne C."/>
            <person name="Gautier V."/>
            <person name="Ament-Velasquez S.L."/>
            <person name="Kruys A."/>
            <person name="Hutchinson M.I."/>
            <person name="Powell A.J."/>
            <person name="Barry K."/>
            <person name="Miller A.N."/>
            <person name="Grigoriev I.V."/>
            <person name="Debuchy R."/>
            <person name="Gladieux P."/>
            <person name="Hiltunen Thoren M."/>
            <person name="Johannesson H."/>
        </authorList>
    </citation>
    <scope>NUCLEOTIDE SEQUENCE [LARGE SCALE GENOMIC DNA]</scope>
    <source>
        <strain evidence="4">CBS 340.73</strain>
    </source>
</reference>
<organism evidence="3 4">
    <name type="scientific">Diplogelasinospora grovesii</name>
    <dbReference type="NCBI Taxonomy" id="303347"/>
    <lineage>
        <taxon>Eukaryota</taxon>
        <taxon>Fungi</taxon>
        <taxon>Dikarya</taxon>
        <taxon>Ascomycota</taxon>
        <taxon>Pezizomycotina</taxon>
        <taxon>Sordariomycetes</taxon>
        <taxon>Sordariomycetidae</taxon>
        <taxon>Sordariales</taxon>
        <taxon>Diplogelasinosporaceae</taxon>
        <taxon>Diplogelasinospora</taxon>
    </lineage>
</organism>
<keyword evidence="2" id="KW-1133">Transmembrane helix</keyword>
<dbReference type="AlphaFoldDB" id="A0AAN6NA52"/>
<protein>
    <submittedName>
        <fullName evidence="3">Uncharacterized protein</fullName>
    </submittedName>
</protein>
<evidence type="ECO:0000313" key="4">
    <source>
        <dbReference type="Proteomes" id="UP001303473"/>
    </source>
</evidence>
<comment type="caution">
    <text evidence="3">The sequence shown here is derived from an EMBL/GenBank/DDBJ whole genome shotgun (WGS) entry which is preliminary data.</text>
</comment>
<dbReference type="Proteomes" id="UP001303473">
    <property type="component" value="Unassembled WGS sequence"/>
</dbReference>
<feature type="compositionally biased region" description="Low complexity" evidence="1">
    <location>
        <begin position="263"/>
        <end position="273"/>
    </location>
</feature>
<sequence length="318" mass="32282">MTSLYPAETNSGAVTVWIPLTTTFTPSPSCTSQFRLDGPSLVAFDPGYGLDINPAAACAPPAVTTWWEQGRLGAGNAQAHTAASLGPMTCPDEWTTVDSSVKDRSSTLEMCCPSGYTLANGIQGSVVGDCESAVSSGQVLTFASTPSDQSAAWTVTKTTLANRSIVGAIAVVGWNIAAATPTAKASRSSALSSSPTSTSPLTAATSSSSRGSVPTASAGLSTGAAVGVGLGVALGFIGIAALLVALWLVRRRKRREAAVEAAAAAAGNNNTDNPNPPYPPVEHAPKPFQAHELPPSDITPELDAHDAVRPPPVELDGS</sequence>
<keyword evidence="2" id="KW-0472">Membrane</keyword>
<keyword evidence="2" id="KW-0812">Transmembrane</keyword>
<feature type="region of interest" description="Disordered" evidence="1">
    <location>
        <begin position="185"/>
        <end position="217"/>
    </location>
</feature>
<gene>
    <name evidence="3" type="ORF">QBC46DRAFT_125153</name>
</gene>
<accession>A0AAN6NA52</accession>
<keyword evidence="4" id="KW-1185">Reference proteome</keyword>
<name>A0AAN6NA52_9PEZI</name>
<evidence type="ECO:0000256" key="2">
    <source>
        <dbReference type="SAM" id="Phobius"/>
    </source>
</evidence>
<feature type="region of interest" description="Disordered" evidence="1">
    <location>
        <begin position="263"/>
        <end position="318"/>
    </location>
</feature>